<proteinExistence type="predicted"/>
<organism evidence="2">
    <name type="scientific">Colletotrichum gloeosporioides partitivirus 1</name>
    <dbReference type="NCBI Taxonomy" id="2603562"/>
    <lineage>
        <taxon>Viruses</taxon>
        <taxon>Riboviria</taxon>
        <taxon>Orthornavirae</taxon>
        <taxon>Pisuviricota</taxon>
        <taxon>Duplopiviricetes</taxon>
        <taxon>Durnavirales</taxon>
        <taxon>Partitiviridae</taxon>
    </lineage>
</organism>
<evidence type="ECO:0000313" key="2">
    <source>
        <dbReference type="EMBL" id="QED88097.1"/>
    </source>
</evidence>
<feature type="region of interest" description="Disordered" evidence="1">
    <location>
        <begin position="281"/>
        <end position="311"/>
    </location>
</feature>
<sequence length="311" mass="34783">MRPKKVKEKSTPSAVFPCDEPVIEFKPGAFAPVYEIVSYDDFVTSLPDTSFGSKPQEDLENFDPQAFRQSVESFDVGFTRPDYEWFVDPALNTFGSFVQSVDLSTSVEHLCPLYASKEVTDFVCQHNASETANIVLLDEVSRSDCPDCVNFAATAVSSALACPCFVKVNRFERLVVENPQAVMNLALKHSCLDCSLCLSLGTEHRHGDNLRQPSGPLLSSQPTDNPPAFKTRMVDTVEVSRSFVALAFRYSDSFVYGYVDLKFNLRLPKFSLQRYHRPVRQKRLPVRKKPSAALPPDKPPRPSSKERAALS</sequence>
<protein>
    <submittedName>
        <fullName evidence="2">Uncharacterized protein</fullName>
    </submittedName>
</protein>
<accession>A0A5B9BH35</accession>
<reference evidence="2" key="1">
    <citation type="journal article" date="2019" name="Arch. Virol.">
        <title>Molecular characterization of a novel mycovirus from the plant pathogenic fungus Colletotrichum gloeosporioides.</title>
        <authorList>
            <person name="Wang Y."/>
            <person name="Liu S."/>
            <person name="Zhu H.J."/>
            <person name="Zhong J."/>
        </authorList>
    </citation>
    <scope>NUCLEOTIDE SEQUENCE</scope>
    <source>
        <strain evidence="2">LS-1-6</strain>
    </source>
</reference>
<dbReference type="EMBL" id="MK926568">
    <property type="protein sequence ID" value="QED88097.1"/>
    <property type="molecule type" value="Genomic_RNA"/>
</dbReference>
<name>A0A5B9BH35_9VIRU</name>
<feature type="compositionally biased region" description="Basic and acidic residues" evidence="1">
    <location>
        <begin position="298"/>
        <end position="311"/>
    </location>
</feature>
<feature type="compositionally biased region" description="Basic residues" evidence="1">
    <location>
        <begin position="281"/>
        <end position="290"/>
    </location>
</feature>
<feature type="region of interest" description="Disordered" evidence="1">
    <location>
        <begin position="208"/>
        <end position="228"/>
    </location>
</feature>
<evidence type="ECO:0000256" key="1">
    <source>
        <dbReference type="SAM" id="MobiDB-lite"/>
    </source>
</evidence>